<proteinExistence type="predicted"/>
<protein>
    <submittedName>
        <fullName evidence="1">Phosphatase</fullName>
    </submittedName>
</protein>
<gene>
    <name evidence="1" type="primary">WBGene00276261</name>
</gene>
<dbReference type="InterPro" id="IPR000560">
    <property type="entry name" value="His_Pase_clade-2"/>
</dbReference>
<evidence type="ECO:0000313" key="1">
    <source>
        <dbReference type="EnsemblMetazoa" id="PPA37892.1"/>
    </source>
</evidence>
<dbReference type="GO" id="GO:0016791">
    <property type="term" value="F:phosphatase activity"/>
    <property type="evidence" value="ECO:0000318"/>
    <property type="project" value="GO_Central"/>
</dbReference>
<sequence>RSSASRRPFPIYTIDDPMLRMYSVKGCVNSDSAWAPISKDTLPDLKELVEKSKPLLDYMKEKDGRDPTISNAADIADNIINMVISLLLVIELKEESSKLQIGKRQAFGLGKEVRSFIGKFIDTDYKADQAKFYSSSANRCKMTLQSALAGLFDTSKWPGWTKEKLGLETPIPYTIDDPMLRMYSVKGCVNSDSAWAPISKDTLPDLKELVEKSKPLLDYMKEVRD</sequence>
<dbReference type="Pfam" id="PF00328">
    <property type="entry name" value="His_Phos_2"/>
    <property type="match status" value="1"/>
</dbReference>
<accession>A0A8R1UQ56</accession>
<name>A0A2A6CS07_PRIPA</name>
<accession>A0A2A6CS07</accession>
<organism evidence="1 2">
    <name type="scientific">Pristionchus pacificus</name>
    <name type="common">Parasitic nematode worm</name>
    <dbReference type="NCBI Taxonomy" id="54126"/>
    <lineage>
        <taxon>Eukaryota</taxon>
        <taxon>Metazoa</taxon>
        <taxon>Ecdysozoa</taxon>
        <taxon>Nematoda</taxon>
        <taxon>Chromadorea</taxon>
        <taxon>Rhabditida</taxon>
        <taxon>Rhabditina</taxon>
        <taxon>Diplogasteromorpha</taxon>
        <taxon>Diplogasteroidea</taxon>
        <taxon>Neodiplogasteridae</taxon>
        <taxon>Pristionchus</taxon>
    </lineage>
</organism>
<dbReference type="Gene3D" id="3.40.50.1240">
    <property type="entry name" value="Phosphoglycerate mutase-like"/>
    <property type="match status" value="1"/>
</dbReference>
<reference evidence="2" key="1">
    <citation type="journal article" date="2008" name="Nat. Genet.">
        <title>The Pristionchus pacificus genome provides a unique perspective on nematode lifestyle and parasitism.</title>
        <authorList>
            <person name="Dieterich C."/>
            <person name="Clifton S.W."/>
            <person name="Schuster L.N."/>
            <person name="Chinwalla A."/>
            <person name="Delehaunty K."/>
            <person name="Dinkelacker I."/>
            <person name="Fulton L."/>
            <person name="Fulton R."/>
            <person name="Godfrey J."/>
            <person name="Minx P."/>
            <person name="Mitreva M."/>
            <person name="Roeseler W."/>
            <person name="Tian H."/>
            <person name="Witte H."/>
            <person name="Yang S.P."/>
            <person name="Wilson R.K."/>
            <person name="Sommer R.J."/>
        </authorList>
    </citation>
    <scope>NUCLEOTIDE SEQUENCE [LARGE SCALE GENOMIC DNA]</scope>
    <source>
        <strain evidence="2">PS312</strain>
    </source>
</reference>
<dbReference type="AlphaFoldDB" id="A0A2A6CS07"/>
<dbReference type="EnsemblMetazoa" id="PPA37892.1">
    <property type="protein sequence ID" value="PPA37892.1"/>
    <property type="gene ID" value="WBGene00276261"/>
</dbReference>
<dbReference type="OrthoDB" id="10257284at2759"/>
<keyword evidence="2" id="KW-1185">Reference proteome</keyword>
<dbReference type="InterPro" id="IPR029033">
    <property type="entry name" value="His_PPase_superfam"/>
</dbReference>
<evidence type="ECO:0000313" key="2">
    <source>
        <dbReference type="Proteomes" id="UP000005239"/>
    </source>
</evidence>
<dbReference type="SUPFAM" id="SSF53254">
    <property type="entry name" value="Phosphoglycerate mutase-like"/>
    <property type="match status" value="1"/>
</dbReference>
<reference evidence="1" key="2">
    <citation type="submission" date="2022-06" db="UniProtKB">
        <authorList>
            <consortium name="EnsemblMetazoa"/>
        </authorList>
    </citation>
    <scope>IDENTIFICATION</scope>
    <source>
        <strain evidence="1">PS312</strain>
    </source>
</reference>
<dbReference type="Proteomes" id="UP000005239">
    <property type="component" value="Unassembled WGS sequence"/>
</dbReference>